<name>A0AAD9E1T6_9TELE</name>
<dbReference type="PANTHER" id="PTHR23166">
    <property type="entry name" value="FILAMIN/GPBP-INTERACTING PROTEIN"/>
    <property type="match status" value="1"/>
</dbReference>
<feature type="compositionally biased region" description="Low complexity" evidence="2">
    <location>
        <begin position="57"/>
        <end position="66"/>
    </location>
</feature>
<feature type="compositionally biased region" description="Basic and acidic residues" evidence="2">
    <location>
        <begin position="67"/>
        <end position="78"/>
    </location>
</feature>
<dbReference type="Proteomes" id="UP001239994">
    <property type="component" value="Unassembled WGS sequence"/>
</dbReference>
<evidence type="ECO:0000259" key="3">
    <source>
        <dbReference type="Pfam" id="PF09727"/>
    </source>
</evidence>
<reference evidence="4" key="1">
    <citation type="submission" date="2023-03" db="EMBL/GenBank/DDBJ databases">
        <title>Electrophorus voltai genome.</title>
        <authorList>
            <person name="Bian C."/>
        </authorList>
    </citation>
    <scope>NUCLEOTIDE SEQUENCE</scope>
    <source>
        <strain evidence="4">CB-2022</strain>
        <tissue evidence="4">Muscle</tissue>
    </source>
</reference>
<dbReference type="PANTHER" id="PTHR23166:SF4">
    <property type="entry name" value="FILAMIN A-INTERACTING PROTEIN 1-LIKE"/>
    <property type="match status" value="1"/>
</dbReference>
<evidence type="ECO:0000256" key="2">
    <source>
        <dbReference type="SAM" id="MobiDB-lite"/>
    </source>
</evidence>
<dbReference type="InterPro" id="IPR019131">
    <property type="entry name" value="Cortactin-binding_p2_N"/>
</dbReference>
<dbReference type="InterPro" id="IPR050719">
    <property type="entry name" value="Cortactin-Actin_Reg"/>
</dbReference>
<gene>
    <name evidence="4" type="ORF">P4O66_004409</name>
</gene>
<dbReference type="Pfam" id="PF09727">
    <property type="entry name" value="CortBP2"/>
    <property type="match status" value="1"/>
</dbReference>
<comment type="caution">
    <text evidence="4">The sequence shown here is derived from an EMBL/GenBank/DDBJ whole genome shotgun (WGS) entry which is preliminary data.</text>
</comment>
<keyword evidence="1" id="KW-0175">Coiled coil</keyword>
<feature type="domain" description="Cortactin-binding protein-2 N-terminal" evidence="3">
    <location>
        <begin position="80"/>
        <end position="215"/>
    </location>
</feature>
<proteinExistence type="predicted"/>
<evidence type="ECO:0000256" key="1">
    <source>
        <dbReference type="ARBA" id="ARBA00023054"/>
    </source>
</evidence>
<dbReference type="EMBL" id="JAROKS010000007">
    <property type="protein sequence ID" value="KAK1802066.1"/>
    <property type="molecule type" value="Genomic_DNA"/>
</dbReference>
<evidence type="ECO:0000313" key="4">
    <source>
        <dbReference type="EMBL" id="KAK1802066.1"/>
    </source>
</evidence>
<protein>
    <recommendedName>
        <fullName evidence="3">Cortactin-binding protein-2 N-terminal domain-containing protein</fullName>
    </recommendedName>
</protein>
<dbReference type="AlphaFoldDB" id="A0AAD9E1T6"/>
<evidence type="ECO:0000313" key="5">
    <source>
        <dbReference type="Proteomes" id="UP001239994"/>
    </source>
</evidence>
<sequence>MRSRSNSLENVAEEKPLQMRVRSQRQTEHEAPSCKKRHTSRGCNSKPPDDPGSVQCNNKSSNSGHSGHTDRTTVSSKGKDLSRDDLLFLLSMLEGELQARDEVITVLKADKINLALLEAQYGFVTPEKVLQALQRDVIQGKGCGWQDDIYEKPMAELDKLVEKQRETYRHMLEQLLLVEQAHKQTLYRLEDEKRNHSEFMSKSDEFTNLLEQERESNIIVTVPRVGFLHTLRGHFGSYTPFIHM</sequence>
<accession>A0AAD9E1T6</accession>
<keyword evidence="5" id="KW-1185">Reference proteome</keyword>
<organism evidence="4 5">
    <name type="scientific">Electrophorus voltai</name>
    <dbReference type="NCBI Taxonomy" id="2609070"/>
    <lineage>
        <taxon>Eukaryota</taxon>
        <taxon>Metazoa</taxon>
        <taxon>Chordata</taxon>
        <taxon>Craniata</taxon>
        <taxon>Vertebrata</taxon>
        <taxon>Euteleostomi</taxon>
        <taxon>Actinopterygii</taxon>
        <taxon>Neopterygii</taxon>
        <taxon>Teleostei</taxon>
        <taxon>Ostariophysi</taxon>
        <taxon>Gymnotiformes</taxon>
        <taxon>Gymnotoidei</taxon>
        <taxon>Gymnotidae</taxon>
        <taxon>Electrophorus</taxon>
    </lineage>
</organism>
<feature type="region of interest" description="Disordered" evidence="2">
    <location>
        <begin position="1"/>
        <end position="78"/>
    </location>
</feature>